<organism evidence="14 15">
    <name type="scientific">Metallibacterium scheffleri</name>
    <dbReference type="NCBI Taxonomy" id="993689"/>
    <lineage>
        <taxon>Bacteria</taxon>
        <taxon>Pseudomonadati</taxon>
        <taxon>Pseudomonadota</taxon>
        <taxon>Gammaproteobacteria</taxon>
        <taxon>Lysobacterales</taxon>
        <taxon>Rhodanobacteraceae</taxon>
        <taxon>Metallibacterium</taxon>
    </lineage>
</organism>
<evidence type="ECO:0000256" key="4">
    <source>
        <dbReference type="ARBA" id="ARBA00022519"/>
    </source>
</evidence>
<dbReference type="Pfam" id="PF12911">
    <property type="entry name" value="OppC_N"/>
    <property type="match status" value="1"/>
</dbReference>
<dbReference type="GO" id="GO:0015833">
    <property type="term" value="P:peptide transport"/>
    <property type="evidence" value="ECO:0007669"/>
    <property type="project" value="UniProtKB-KW"/>
</dbReference>
<dbReference type="STRING" id="993689.GCA_002077135_01504"/>
<comment type="caution">
    <text evidence="14">The sequence shown here is derived from an EMBL/GenBank/DDBJ whole genome shotgun (WGS) entry which is preliminary data.</text>
</comment>
<evidence type="ECO:0000256" key="1">
    <source>
        <dbReference type="ARBA" id="ARBA00004429"/>
    </source>
</evidence>
<reference evidence="14 15" key="1">
    <citation type="submission" date="2017-02" db="EMBL/GenBank/DDBJ databases">
        <title>Whole genome sequencing of Metallibacterium scheffleri DSM 24874 (T).</title>
        <authorList>
            <person name="Kumar S."/>
            <person name="Patil P."/>
            <person name="Patil P.B."/>
        </authorList>
    </citation>
    <scope>NUCLEOTIDE SEQUENCE [LARGE SCALE GENOMIC DNA]</scope>
    <source>
        <strain evidence="14 15">DSM 24874</strain>
    </source>
</reference>
<keyword evidence="4" id="KW-0997">Cell inner membrane</keyword>
<keyword evidence="15" id="KW-1185">Reference proteome</keyword>
<evidence type="ECO:0000256" key="8">
    <source>
        <dbReference type="ARBA" id="ARBA00022989"/>
    </source>
</evidence>
<dbReference type="GO" id="GO:0055085">
    <property type="term" value="P:transmembrane transport"/>
    <property type="evidence" value="ECO:0007669"/>
    <property type="project" value="InterPro"/>
</dbReference>
<dbReference type="GO" id="GO:0005886">
    <property type="term" value="C:plasma membrane"/>
    <property type="evidence" value="ECO:0007669"/>
    <property type="project" value="UniProtKB-SubCell"/>
</dbReference>
<dbReference type="AlphaFoldDB" id="A0A4S3KTU2"/>
<dbReference type="CDD" id="cd06261">
    <property type="entry name" value="TM_PBP2"/>
    <property type="match status" value="1"/>
</dbReference>
<dbReference type="EMBL" id="MWQO01000007">
    <property type="protein sequence ID" value="THD11694.1"/>
    <property type="molecule type" value="Genomic_DNA"/>
</dbReference>
<evidence type="ECO:0000313" key="14">
    <source>
        <dbReference type="EMBL" id="THD11694.1"/>
    </source>
</evidence>
<evidence type="ECO:0000313" key="15">
    <source>
        <dbReference type="Proteomes" id="UP000307749"/>
    </source>
</evidence>
<keyword evidence="5 12" id="KW-0812">Transmembrane</keyword>
<keyword evidence="2 12" id="KW-0813">Transport</keyword>
<dbReference type="OrthoDB" id="9805884at2"/>
<evidence type="ECO:0000256" key="3">
    <source>
        <dbReference type="ARBA" id="ARBA00022475"/>
    </source>
</evidence>
<feature type="transmembrane region" description="Helical" evidence="12">
    <location>
        <begin position="152"/>
        <end position="170"/>
    </location>
</feature>
<dbReference type="GO" id="GO:0015031">
    <property type="term" value="P:protein transport"/>
    <property type="evidence" value="ECO:0007669"/>
    <property type="project" value="UniProtKB-KW"/>
</dbReference>
<feature type="transmembrane region" description="Helical" evidence="12">
    <location>
        <begin position="229"/>
        <end position="259"/>
    </location>
</feature>
<feature type="transmembrane region" description="Helical" evidence="12">
    <location>
        <begin position="114"/>
        <end position="140"/>
    </location>
</feature>
<feature type="domain" description="ABC transmembrane type-1" evidence="13">
    <location>
        <begin position="112"/>
        <end position="301"/>
    </location>
</feature>
<evidence type="ECO:0000259" key="13">
    <source>
        <dbReference type="PROSITE" id="PS50928"/>
    </source>
</evidence>
<keyword evidence="8 12" id="KW-1133">Transmembrane helix</keyword>
<dbReference type="PANTHER" id="PTHR43386">
    <property type="entry name" value="OLIGOPEPTIDE TRANSPORT SYSTEM PERMEASE PROTEIN APPC"/>
    <property type="match status" value="1"/>
</dbReference>
<sequence length="313" mass="34274">MSGAPRREWFNWYPGRGAALRAQALAGSDAARGRSLWQDAWARLRRNRAAMTSLVVLGIITVGCIVLPWVWPYNYAQPDWNLLDHGPTLAGMHWFGTDGLGRDLFVRVLWGCRISLMVGVVATLVTLLIGVTWGAIAGYVGGWLDGLMMRTVDVLYSVPFIPFVIVLIVLFGRNILLMFAAIGAVSWLDIARIVRGQTLSLKQKEFIEAARAGGVGNTSIIRRHIVPNLIGIVIVYVTLTIPSIILFEAFLSFLGLGVQAPMTSLGGLVSDGASVLQSYPYQLIIPSIFLAVIVYCFNFIGDGLRDALDPKDR</sequence>
<keyword evidence="9 12" id="KW-0472">Membrane</keyword>
<evidence type="ECO:0000256" key="7">
    <source>
        <dbReference type="ARBA" id="ARBA00022927"/>
    </source>
</evidence>
<gene>
    <name evidence="14" type="ORF">B1806_02150</name>
</gene>
<keyword evidence="6" id="KW-0571">Peptide transport</keyword>
<evidence type="ECO:0000256" key="12">
    <source>
        <dbReference type="RuleBase" id="RU363032"/>
    </source>
</evidence>
<feature type="transmembrane region" description="Helical" evidence="12">
    <location>
        <begin position="49"/>
        <end position="71"/>
    </location>
</feature>
<evidence type="ECO:0000256" key="6">
    <source>
        <dbReference type="ARBA" id="ARBA00022856"/>
    </source>
</evidence>
<dbReference type="InterPro" id="IPR000515">
    <property type="entry name" value="MetI-like"/>
</dbReference>
<dbReference type="SUPFAM" id="SSF161098">
    <property type="entry name" value="MetI-like"/>
    <property type="match status" value="1"/>
</dbReference>
<comment type="similarity">
    <text evidence="10">Belongs to the binding-protein-dependent transport system permease family. OppBC subfamily.</text>
</comment>
<dbReference type="InterPro" id="IPR025966">
    <property type="entry name" value="OppC_N"/>
</dbReference>
<dbReference type="Gene3D" id="1.10.3720.10">
    <property type="entry name" value="MetI-like"/>
    <property type="match status" value="1"/>
</dbReference>
<evidence type="ECO:0000256" key="2">
    <source>
        <dbReference type="ARBA" id="ARBA00022448"/>
    </source>
</evidence>
<dbReference type="RefSeq" id="WP_081126897.1">
    <property type="nucleotide sequence ID" value="NZ_DAHXOC010000034.1"/>
</dbReference>
<keyword evidence="7" id="KW-0653">Protein transport</keyword>
<evidence type="ECO:0000256" key="10">
    <source>
        <dbReference type="ARBA" id="ARBA00024202"/>
    </source>
</evidence>
<feature type="transmembrane region" description="Helical" evidence="12">
    <location>
        <begin position="279"/>
        <end position="301"/>
    </location>
</feature>
<dbReference type="PANTHER" id="PTHR43386:SF2">
    <property type="entry name" value="OLIGOPEPTIDE TRANSPORT SYSTEM PERMEASE PROTEIN OPPC"/>
    <property type="match status" value="1"/>
</dbReference>
<evidence type="ECO:0000256" key="9">
    <source>
        <dbReference type="ARBA" id="ARBA00023136"/>
    </source>
</evidence>
<comment type="subcellular location">
    <subcellularLocation>
        <location evidence="1">Cell inner membrane</location>
        <topology evidence="1">Multi-pass membrane protein</topology>
    </subcellularLocation>
    <subcellularLocation>
        <location evidence="12">Cell membrane</location>
        <topology evidence="12">Multi-pass membrane protein</topology>
    </subcellularLocation>
</comment>
<protein>
    <recommendedName>
        <fullName evidence="11">Oligopeptide transport system permease protein OppC</fullName>
    </recommendedName>
</protein>
<evidence type="ECO:0000256" key="11">
    <source>
        <dbReference type="ARBA" id="ARBA00072251"/>
    </source>
</evidence>
<dbReference type="InterPro" id="IPR035906">
    <property type="entry name" value="MetI-like_sf"/>
</dbReference>
<evidence type="ECO:0000256" key="5">
    <source>
        <dbReference type="ARBA" id="ARBA00022692"/>
    </source>
</evidence>
<dbReference type="Proteomes" id="UP000307749">
    <property type="component" value="Unassembled WGS sequence"/>
</dbReference>
<accession>A0A4S3KTU2</accession>
<dbReference type="Pfam" id="PF00528">
    <property type="entry name" value="BPD_transp_1"/>
    <property type="match status" value="1"/>
</dbReference>
<dbReference type="InterPro" id="IPR050366">
    <property type="entry name" value="BP-dependent_transpt_permease"/>
</dbReference>
<proteinExistence type="inferred from homology"/>
<dbReference type="PROSITE" id="PS50928">
    <property type="entry name" value="ABC_TM1"/>
    <property type="match status" value="1"/>
</dbReference>
<feature type="transmembrane region" description="Helical" evidence="12">
    <location>
        <begin position="176"/>
        <end position="194"/>
    </location>
</feature>
<name>A0A4S3KTU2_9GAMM</name>
<keyword evidence="3" id="KW-1003">Cell membrane</keyword>